<comment type="caution">
    <text evidence="1">The sequence shown here is derived from an EMBL/GenBank/DDBJ whole genome shotgun (WGS) entry which is preliminary data.</text>
</comment>
<evidence type="ECO:0000313" key="2">
    <source>
        <dbReference type="Proteomes" id="UP000094527"/>
    </source>
</evidence>
<evidence type="ECO:0000313" key="1">
    <source>
        <dbReference type="EMBL" id="ODM93794.1"/>
    </source>
</evidence>
<name>A0A1D2MLS0_ORCCI</name>
<keyword evidence="2" id="KW-1185">Reference proteome</keyword>
<feature type="non-terminal residue" evidence="1">
    <location>
        <position position="1"/>
    </location>
</feature>
<protein>
    <submittedName>
        <fullName evidence="1">Uncharacterized protein</fullName>
    </submittedName>
</protein>
<organism evidence="1 2">
    <name type="scientific">Orchesella cincta</name>
    <name type="common">Springtail</name>
    <name type="synonym">Podura cincta</name>
    <dbReference type="NCBI Taxonomy" id="48709"/>
    <lineage>
        <taxon>Eukaryota</taxon>
        <taxon>Metazoa</taxon>
        <taxon>Ecdysozoa</taxon>
        <taxon>Arthropoda</taxon>
        <taxon>Hexapoda</taxon>
        <taxon>Collembola</taxon>
        <taxon>Entomobryomorpha</taxon>
        <taxon>Entomobryoidea</taxon>
        <taxon>Orchesellidae</taxon>
        <taxon>Orchesellinae</taxon>
        <taxon>Orchesella</taxon>
    </lineage>
</organism>
<accession>A0A1D2MLS0</accession>
<sequence>LITLNISVFAPQLEHYHHHSTFRIFFKNMLFFLKNFSIYFLLQVVVAGSSASQDVSEGHNIQKRYSYPTTPNYYQGSTYPQYNQNATCPPPKPYPLDGCNCLNCTFDTRPCTKDVHPTGCTVQYCTADDTFLLGYTCWCGGPYFPGGCMDENEAGKIRCTTDTSNTCYCNGISKCRTFSYIDVCMAGEQPTCSTTCLCHPTEPTRRPCGCVTGTIRSSLDTNTLAEQIQAILDEQEFEQNLNLMESSFTSSFPNDPGSHKIQKRYSYPVAPNYPPGASYPVAPNYYPGTSYPSNYQATTCPPTNSTPPVGCDCQNCNFNTKPCTKDDHPTGCTLQDCTAADTVLHGYMCYCTASLTPGGCVRPNVAGKTRCPNYFAPDCYCNSIGKSGTNCYADVCAVGEKPTCSTRCLCHPTDPTLKPCGCVTGVIASGGTLAAEVEAILAEQEREQILNFIESSSANSFPFSAESNHYEFVNQVSKDVSEGHNIQKRYSYPTTPNYYQGSTYPPYNHNATCPPPNPNPLEGCDCLNCTFDTRPCTKDVHPTGCTVQYCTADDTFLLGYTCWCTIGSFPGGCMDENEAGKTRCTTDTSTTCYCNGISKCRTFSYIDVCMAGEQPTCSTTCLCHPADPTRRPCGCVTGTIRSSLDANTLAEQIQAILDEQGFEQNLNSMQSSFTSSFPASTGSHNKKAGLLNLLLNL</sequence>
<gene>
    <name evidence="1" type="ORF">Ocin01_12886</name>
</gene>
<dbReference type="AlphaFoldDB" id="A0A1D2MLS0"/>
<dbReference type="Proteomes" id="UP000094527">
    <property type="component" value="Unassembled WGS sequence"/>
</dbReference>
<proteinExistence type="predicted"/>
<reference evidence="1 2" key="1">
    <citation type="journal article" date="2016" name="Genome Biol. Evol.">
        <title>Gene Family Evolution Reflects Adaptation to Soil Environmental Stressors in the Genome of the Collembolan Orchesella cincta.</title>
        <authorList>
            <person name="Faddeeva-Vakhrusheva A."/>
            <person name="Derks M.F."/>
            <person name="Anvar S.Y."/>
            <person name="Agamennone V."/>
            <person name="Suring W."/>
            <person name="Smit S."/>
            <person name="van Straalen N.M."/>
            <person name="Roelofs D."/>
        </authorList>
    </citation>
    <scope>NUCLEOTIDE SEQUENCE [LARGE SCALE GENOMIC DNA]</scope>
    <source>
        <tissue evidence="1">Mixed pool</tissue>
    </source>
</reference>
<dbReference type="EMBL" id="LJIJ01000912">
    <property type="protein sequence ID" value="ODM93794.1"/>
    <property type="molecule type" value="Genomic_DNA"/>
</dbReference>